<organism evidence="3 4">
    <name type="scientific">Agrococcus sediminis</name>
    <dbReference type="NCBI Taxonomy" id="2599924"/>
    <lineage>
        <taxon>Bacteria</taxon>
        <taxon>Bacillati</taxon>
        <taxon>Actinomycetota</taxon>
        <taxon>Actinomycetes</taxon>
        <taxon>Micrococcales</taxon>
        <taxon>Microbacteriaceae</taxon>
        <taxon>Agrococcus</taxon>
    </lineage>
</organism>
<feature type="region of interest" description="Disordered" evidence="1">
    <location>
        <begin position="1"/>
        <end position="20"/>
    </location>
</feature>
<proteinExistence type="predicted"/>
<protein>
    <submittedName>
        <fullName evidence="3">Uncharacterized protein</fullName>
    </submittedName>
</protein>
<comment type="caution">
    <text evidence="3">The sequence shown here is derived from an EMBL/GenBank/DDBJ whole genome shotgun (WGS) entry which is preliminary data.</text>
</comment>
<dbReference type="OrthoDB" id="5109824at2"/>
<dbReference type="PRINTS" id="PR01217">
    <property type="entry name" value="PRICHEXTENSN"/>
</dbReference>
<gene>
    <name evidence="3" type="ORF">FQ330_11295</name>
</gene>
<dbReference type="RefSeq" id="WP_146357616.1">
    <property type="nucleotide sequence ID" value="NZ_VOIR01000016.1"/>
</dbReference>
<reference evidence="3 4" key="1">
    <citation type="submission" date="2019-08" db="EMBL/GenBank/DDBJ databases">
        <title>Agrococcus lahaulensis sp. nov., isolated from a cold desert of the Indian Himalayas.</title>
        <authorList>
            <person name="Qu J.H."/>
        </authorList>
    </citation>
    <scope>NUCLEOTIDE SEQUENCE [LARGE SCALE GENOMIC DNA]</scope>
    <source>
        <strain evidence="3 4">NS18</strain>
    </source>
</reference>
<feature type="transmembrane region" description="Helical" evidence="2">
    <location>
        <begin position="42"/>
        <end position="63"/>
    </location>
</feature>
<accession>A0A5M8Q942</accession>
<feature type="region of interest" description="Disordered" evidence="1">
    <location>
        <begin position="330"/>
        <end position="427"/>
    </location>
</feature>
<evidence type="ECO:0000256" key="2">
    <source>
        <dbReference type="SAM" id="Phobius"/>
    </source>
</evidence>
<keyword evidence="2" id="KW-1133">Transmembrane helix</keyword>
<keyword evidence="2" id="KW-0812">Transmembrane</keyword>
<keyword evidence="4" id="KW-1185">Reference proteome</keyword>
<dbReference type="EMBL" id="VOIR01000016">
    <property type="protein sequence ID" value="KAA6431340.1"/>
    <property type="molecule type" value="Genomic_DNA"/>
</dbReference>
<evidence type="ECO:0000313" key="4">
    <source>
        <dbReference type="Proteomes" id="UP000323221"/>
    </source>
</evidence>
<evidence type="ECO:0000313" key="3">
    <source>
        <dbReference type="EMBL" id="KAA6431340.1"/>
    </source>
</evidence>
<keyword evidence="2" id="KW-0472">Membrane</keyword>
<feature type="compositionally biased region" description="Pro residues" evidence="1">
    <location>
        <begin position="343"/>
        <end position="427"/>
    </location>
</feature>
<name>A0A5M8Q942_9MICO</name>
<sequence length="427" mass="44098">MIARSTVDEQPAPGPSALDAAEARRRAAVLAERHRLRRRRRWTVGLAALGASALIVSGSVVAWGSQARAGILAGQIASWHEQHEQAACELEVRIVAAVALERRAEDVLAAAEHVGGAEGVLGERERSAFGEERTALLRAIVDDGFTTADDRALADRWQQRAEAAGDPAAFDLLGACVEAAAAERPPIAAVTAENVDDLDRELRSLGDPRDFDDARIDRLEAAIARLGAAAASAAESRTDIDALRSALALAPTGAKTALGDADRHIASVLAVVRGGHTPADVLDLVEGLALHVAAAWMAEAFQLEATGNPEGAALLATASQEARDAIDRAAPRPITDPGTTRPQPAPVPVEPRPVPVQPAPGPAPAPAPAPAPSQPAPVEPAPVEPPLEPALPDPVPPPLPDPEPAPTPPPPAPEPEPTTPAEPSPEG</sequence>
<dbReference type="AlphaFoldDB" id="A0A5M8Q942"/>
<dbReference type="Proteomes" id="UP000323221">
    <property type="component" value="Unassembled WGS sequence"/>
</dbReference>
<evidence type="ECO:0000256" key="1">
    <source>
        <dbReference type="SAM" id="MobiDB-lite"/>
    </source>
</evidence>